<dbReference type="InterPro" id="IPR043502">
    <property type="entry name" value="DNA/RNA_pol_sf"/>
</dbReference>
<evidence type="ECO:0000313" key="2">
    <source>
        <dbReference type="Proteomes" id="UP001604336"/>
    </source>
</evidence>
<name>A0ABD1NZE1_9LAMI</name>
<dbReference type="Gene3D" id="3.10.10.10">
    <property type="entry name" value="HIV Type 1 Reverse Transcriptase, subunit A, domain 1"/>
    <property type="match status" value="1"/>
</dbReference>
<evidence type="ECO:0000313" key="1">
    <source>
        <dbReference type="EMBL" id="KAL2455936.1"/>
    </source>
</evidence>
<dbReference type="GO" id="GO:0003964">
    <property type="term" value="F:RNA-directed DNA polymerase activity"/>
    <property type="evidence" value="ECO:0007669"/>
    <property type="project" value="UniProtKB-KW"/>
</dbReference>
<dbReference type="Proteomes" id="UP001604336">
    <property type="component" value="Unassembled WGS sequence"/>
</dbReference>
<sequence length="169" mass="19347">MMVSRENVEKKEQEPHICRAESLMYIDVKINGKPINAMVETSVIHNYITCIEVERHMLVLEKSSGKVKAINSVAQLIAGVAISVLIKDGPFEEMTNLCQMKYYTKIDLRSEYWQDRIKEEDEAKTIVETKYGAFEFKVIPFGLTNATTMICTMTNQLLYGFLDDFVVCT</sequence>
<proteinExistence type="predicted"/>
<protein>
    <submittedName>
        <fullName evidence="1">Reverse transcriptase</fullName>
    </submittedName>
</protein>
<dbReference type="PANTHER" id="PTHR24559:SF436">
    <property type="entry name" value="RNA-DIRECTED DNA POLYMERASE HOMOLOG"/>
    <property type="match status" value="1"/>
</dbReference>
<gene>
    <name evidence="1" type="ORF">Adt_47029</name>
</gene>
<keyword evidence="1" id="KW-0695">RNA-directed DNA polymerase</keyword>
<keyword evidence="1" id="KW-0548">Nucleotidyltransferase</keyword>
<reference evidence="2" key="1">
    <citation type="submission" date="2024-07" db="EMBL/GenBank/DDBJ databases">
        <title>Two chromosome-level genome assemblies of Korean endemic species Abeliophyllum distichum and Forsythia ovata (Oleaceae).</title>
        <authorList>
            <person name="Jang H."/>
        </authorList>
    </citation>
    <scope>NUCLEOTIDE SEQUENCE [LARGE SCALE GENOMIC DNA]</scope>
</reference>
<dbReference type="EMBL" id="JBFOLK010000148">
    <property type="protein sequence ID" value="KAL2455936.1"/>
    <property type="molecule type" value="Genomic_DNA"/>
</dbReference>
<dbReference type="AlphaFoldDB" id="A0ABD1NZE1"/>
<organism evidence="1 2">
    <name type="scientific">Abeliophyllum distichum</name>
    <dbReference type="NCBI Taxonomy" id="126358"/>
    <lineage>
        <taxon>Eukaryota</taxon>
        <taxon>Viridiplantae</taxon>
        <taxon>Streptophyta</taxon>
        <taxon>Embryophyta</taxon>
        <taxon>Tracheophyta</taxon>
        <taxon>Spermatophyta</taxon>
        <taxon>Magnoliopsida</taxon>
        <taxon>eudicotyledons</taxon>
        <taxon>Gunneridae</taxon>
        <taxon>Pentapetalae</taxon>
        <taxon>asterids</taxon>
        <taxon>lamiids</taxon>
        <taxon>Lamiales</taxon>
        <taxon>Oleaceae</taxon>
        <taxon>Forsythieae</taxon>
        <taxon>Abeliophyllum</taxon>
    </lineage>
</organism>
<keyword evidence="1" id="KW-0808">Transferase</keyword>
<dbReference type="PANTHER" id="PTHR24559">
    <property type="entry name" value="TRANSPOSON TY3-I GAG-POL POLYPROTEIN"/>
    <property type="match status" value="1"/>
</dbReference>
<keyword evidence="2" id="KW-1185">Reference proteome</keyword>
<accession>A0ABD1NZE1</accession>
<dbReference type="InterPro" id="IPR053134">
    <property type="entry name" value="RNA-dir_DNA_polymerase"/>
</dbReference>
<dbReference type="SUPFAM" id="SSF56672">
    <property type="entry name" value="DNA/RNA polymerases"/>
    <property type="match status" value="1"/>
</dbReference>
<comment type="caution">
    <text evidence="1">The sequence shown here is derived from an EMBL/GenBank/DDBJ whole genome shotgun (WGS) entry which is preliminary data.</text>
</comment>